<evidence type="ECO:0000313" key="1">
    <source>
        <dbReference type="EMBL" id="KAF4040642.1"/>
    </source>
</evidence>
<protein>
    <submittedName>
        <fullName evidence="1">Uncharacterized protein</fullName>
    </submittedName>
</protein>
<dbReference type="EMBL" id="WSZM01000138">
    <property type="protein sequence ID" value="KAF4040642.1"/>
    <property type="molecule type" value="Genomic_DNA"/>
</dbReference>
<comment type="caution">
    <text evidence="1">The sequence shown here is derived from an EMBL/GenBank/DDBJ whole genome shotgun (WGS) entry which is preliminary data.</text>
</comment>
<sequence>MVRVVSCRYLRISCSEDDHPLFRRYYARSNRERGVKLLRCFPHCCPEHVQRCYCGSSVHVLVTFAAASSRRNLLVCARFEPSRVVPLWPLDVASLGENDETKEHRLRPGEVTSLPETLLSNDNRQATPSAWIRADREGQSKQTYQNAVLFVLNNHRFPKWLYSYDSSVTRTQREMTHHLVVYVCQLTGTSSQSGEIDVAVLARHESPGFSLISYRRSGNNGRDAGCEQPAIDADASTKFTAVASDSMEVDAVGWTSAEAPTEEHKQFDKWAFPRPVPGTAEDEYFWQHRLEAANCGFREKGQHLLILWRFLQSISLKDLKRTEADSKKVRSFWVQAAACFRSSEYSRSHHDGVASLLMSIFEHRFDSSATEIESTEREFASIRVAAHLFLRAVSSHTVQRLLLSACTINDTKTSRPQLQKRFLLLISTRMTLLVAFYMSLPRYHHLRGGFTALLMDQQPARALSETLNHAFHSFTALVREEMIASATRYRYLIRNNDKIWNQRWLLEPGSVEILEISADSPTDYWPEMRLVDIVQLLSEVGCVDLTVNDDASWLALRSAMSTSTSAPMTLITDGNLHLFRVLPSGTPSMIATTGGWVIGDYTATFSEVGHSLEVNLYSYAEEEAEGAHLTHLTSQESVNVRRVSLSIRLEEKKNEIAAELTRHKMLIALVRGTVYGSSLSLPLNECKNGFNLSERSAVDRAGIWSEVEWTAWWEFKADYIAMARSYS</sequence>
<proteinExistence type="predicted"/>
<keyword evidence="2" id="KW-1185">Reference proteome</keyword>
<accession>A0A833WG52</accession>
<evidence type="ECO:0000313" key="2">
    <source>
        <dbReference type="Proteomes" id="UP000602510"/>
    </source>
</evidence>
<reference evidence="1" key="1">
    <citation type="submission" date="2020-04" db="EMBL/GenBank/DDBJ databases">
        <title>Hybrid Assembly of Korean Phytophthora infestans isolates.</title>
        <authorList>
            <person name="Prokchorchik M."/>
            <person name="Lee Y."/>
            <person name="Seo J."/>
            <person name="Cho J.-H."/>
            <person name="Park Y.-E."/>
            <person name="Jang D.-C."/>
            <person name="Im J.-S."/>
            <person name="Choi J.-G."/>
            <person name="Park H.-J."/>
            <person name="Lee G.-B."/>
            <person name="Lee Y.-G."/>
            <person name="Hong S.-Y."/>
            <person name="Cho K."/>
            <person name="Sohn K.H."/>
        </authorList>
    </citation>
    <scope>NUCLEOTIDE SEQUENCE</scope>
    <source>
        <strain evidence="1">KR_1_A1</strain>
    </source>
</reference>
<gene>
    <name evidence="1" type="ORF">GN244_ATG07154</name>
</gene>
<dbReference type="AlphaFoldDB" id="A0A833WG52"/>
<name>A0A833WG52_PHYIN</name>
<dbReference type="Proteomes" id="UP000602510">
    <property type="component" value="Unassembled WGS sequence"/>
</dbReference>
<organism evidence="1 2">
    <name type="scientific">Phytophthora infestans</name>
    <name type="common">Potato late blight agent</name>
    <name type="synonym">Botrytis infestans</name>
    <dbReference type="NCBI Taxonomy" id="4787"/>
    <lineage>
        <taxon>Eukaryota</taxon>
        <taxon>Sar</taxon>
        <taxon>Stramenopiles</taxon>
        <taxon>Oomycota</taxon>
        <taxon>Peronosporomycetes</taxon>
        <taxon>Peronosporales</taxon>
        <taxon>Peronosporaceae</taxon>
        <taxon>Phytophthora</taxon>
    </lineage>
</organism>